<gene>
    <name evidence="9" type="ORF">NW768_011480</name>
</gene>
<keyword evidence="5" id="KW-0804">Transcription</keyword>
<reference evidence="9" key="1">
    <citation type="submission" date="2022-09" db="EMBL/GenBank/DDBJ databases">
        <title>Fusarium specimens isolated from Avocado Roots.</title>
        <authorList>
            <person name="Stajich J."/>
            <person name="Roper C."/>
            <person name="Heimlech-Rivalta G."/>
        </authorList>
    </citation>
    <scope>NUCLEOTIDE SEQUENCE</scope>
    <source>
        <strain evidence="9">CF00095</strain>
    </source>
</reference>
<evidence type="ECO:0000256" key="6">
    <source>
        <dbReference type="ARBA" id="ARBA00023242"/>
    </source>
</evidence>
<dbReference type="EMBL" id="JAOQBH010000029">
    <property type="protein sequence ID" value="KAJ4113950.1"/>
    <property type="molecule type" value="Genomic_DNA"/>
</dbReference>
<proteinExistence type="predicted"/>
<feature type="domain" description="Zn(2)-C6 fungal-type" evidence="8">
    <location>
        <begin position="12"/>
        <end position="44"/>
    </location>
</feature>
<evidence type="ECO:0000313" key="9">
    <source>
        <dbReference type="EMBL" id="KAJ4113950.1"/>
    </source>
</evidence>
<evidence type="ECO:0000256" key="5">
    <source>
        <dbReference type="ARBA" id="ARBA00023163"/>
    </source>
</evidence>
<comment type="caution">
    <text evidence="9">The sequence shown here is derived from an EMBL/GenBank/DDBJ whole genome shotgun (WGS) entry which is preliminary data.</text>
</comment>
<feature type="compositionally biased region" description="Polar residues" evidence="7">
    <location>
        <begin position="46"/>
        <end position="59"/>
    </location>
</feature>
<evidence type="ECO:0000259" key="8">
    <source>
        <dbReference type="PROSITE" id="PS50048"/>
    </source>
</evidence>
<sequence length="696" mass="78868">MPKPTHRRKIRSCDPCRQKKWGCDRLRPVCGRCNRTKRPQECTWPDESSSPASAQNVIIQPSRAEKNTQRGQIKPGQGDAIERSTPTLEALAQKVAAPESVLNNQFPSRSPSFTASSSTHIGESRLDFLSTQSPLHFIRGESFRTKYNGGTHPSLLVASIPGFYSFLNEAGQKFPALEDIRRRVHKMECQPGEMWSINWMPDGMLQALLPPKAISDRLVQAYLDSFDHIYHVLYLPMFRSQYESLWADVPSLPTDGKLVVIVLLIVAIAMCLTPSTATENSSDRSSSRNQASRIIQSCEQWLQCQSPRRYDLPDFQIHFLLLLAKQLNGRRFKQTWANSGLVIRTFMCAGLHVEPGRVPVDDLQHREIRRRLWASIAEFELQAAFEHGMPAMAWCLQSDMNPPSSMTDEDLPLHTAIRPPLDFTQASYLATAHLSLRFRHSLNTLLNDVRTTLSFEDVKGLTKRINDHLERIPQWICLKAAVPRALLSLTLHQYQLALHVRQIQLATSPIEKYFSCKILCRTVQAMTSLHTGIPEGDRGPLELLCSDHIRMALSLCYSWSTSDMQMDSFAIGIDEDGVLHFLQQIAALISNKFACYEGDQRQLWVVSALEAFIKTRVSPTERMRFITEAVSVFTASVAHTYPSQAEETEFESSEMGVKDADVARSLPFDQNIDPSIFQDWSFDTLGADCLRTWDWL</sequence>
<keyword evidence="1" id="KW-0479">Metal-binding</keyword>
<evidence type="ECO:0000256" key="4">
    <source>
        <dbReference type="ARBA" id="ARBA00023125"/>
    </source>
</evidence>
<keyword evidence="10" id="KW-1185">Reference proteome</keyword>
<dbReference type="PROSITE" id="PS50048">
    <property type="entry name" value="ZN2_CY6_FUNGAL_2"/>
    <property type="match status" value="1"/>
</dbReference>
<keyword evidence="6" id="KW-0539">Nucleus</keyword>
<evidence type="ECO:0000256" key="3">
    <source>
        <dbReference type="ARBA" id="ARBA00023015"/>
    </source>
</evidence>
<keyword evidence="2" id="KW-0862">Zinc</keyword>
<dbReference type="SMART" id="SM00066">
    <property type="entry name" value="GAL4"/>
    <property type="match status" value="1"/>
</dbReference>
<evidence type="ECO:0000313" key="10">
    <source>
        <dbReference type="Proteomes" id="UP001152024"/>
    </source>
</evidence>
<dbReference type="InterPro" id="IPR036864">
    <property type="entry name" value="Zn2-C6_fun-type_DNA-bd_sf"/>
</dbReference>
<dbReference type="SUPFAM" id="SSF57701">
    <property type="entry name" value="Zn2/Cys6 DNA-binding domain"/>
    <property type="match status" value="1"/>
</dbReference>
<feature type="region of interest" description="Disordered" evidence="7">
    <location>
        <begin position="35"/>
        <end position="81"/>
    </location>
</feature>
<dbReference type="PANTHER" id="PTHR31944">
    <property type="entry name" value="HEME-RESPONSIVE ZINC FINGER TRANSCRIPTION FACTOR HAP1"/>
    <property type="match status" value="1"/>
</dbReference>
<dbReference type="Gene3D" id="4.10.240.10">
    <property type="entry name" value="Zn(2)-C6 fungal-type DNA-binding domain"/>
    <property type="match status" value="1"/>
</dbReference>
<evidence type="ECO:0000256" key="2">
    <source>
        <dbReference type="ARBA" id="ARBA00022833"/>
    </source>
</evidence>
<accession>A0ABQ8QXJ2</accession>
<dbReference type="InterPro" id="IPR051430">
    <property type="entry name" value="Fungal_TF_Env_Response"/>
</dbReference>
<protein>
    <recommendedName>
        <fullName evidence="8">Zn(2)-C6 fungal-type domain-containing protein</fullName>
    </recommendedName>
</protein>
<evidence type="ECO:0000256" key="7">
    <source>
        <dbReference type="SAM" id="MobiDB-lite"/>
    </source>
</evidence>
<dbReference type="Pfam" id="PF00172">
    <property type="entry name" value="Zn_clus"/>
    <property type="match status" value="1"/>
</dbReference>
<dbReference type="CDD" id="cd00067">
    <property type="entry name" value="GAL4"/>
    <property type="match status" value="1"/>
</dbReference>
<dbReference type="CDD" id="cd12148">
    <property type="entry name" value="fungal_TF_MHR"/>
    <property type="match status" value="1"/>
</dbReference>
<keyword evidence="3" id="KW-0805">Transcription regulation</keyword>
<dbReference type="InterPro" id="IPR001138">
    <property type="entry name" value="Zn2Cys6_DnaBD"/>
</dbReference>
<name>A0ABQ8QXJ2_FUSEQ</name>
<keyword evidence="4" id="KW-0238">DNA-binding</keyword>
<dbReference type="PROSITE" id="PS00463">
    <property type="entry name" value="ZN2_CY6_FUNGAL_1"/>
    <property type="match status" value="1"/>
</dbReference>
<evidence type="ECO:0000256" key="1">
    <source>
        <dbReference type="ARBA" id="ARBA00022723"/>
    </source>
</evidence>
<dbReference type="PANTHER" id="PTHR31944:SF131">
    <property type="entry name" value="HEME-RESPONSIVE ZINC FINGER TRANSCRIPTION FACTOR HAP1"/>
    <property type="match status" value="1"/>
</dbReference>
<organism evidence="9 10">
    <name type="scientific">Fusarium equiseti</name>
    <name type="common">Fusarium scirpi</name>
    <dbReference type="NCBI Taxonomy" id="61235"/>
    <lineage>
        <taxon>Eukaryota</taxon>
        <taxon>Fungi</taxon>
        <taxon>Dikarya</taxon>
        <taxon>Ascomycota</taxon>
        <taxon>Pezizomycotina</taxon>
        <taxon>Sordariomycetes</taxon>
        <taxon>Hypocreomycetidae</taxon>
        <taxon>Hypocreales</taxon>
        <taxon>Nectriaceae</taxon>
        <taxon>Fusarium</taxon>
        <taxon>Fusarium incarnatum-equiseti species complex</taxon>
    </lineage>
</organism>
<dbReference type="Proteomes" id="UP001152024">
    <property type="component" value="Unassembled WGS sequence"/>
</dbReference>